<organism evidence="1">
    <name type="scientific">Medicago truncatula</name>
    <name type="common">Barrel medic</name>
    <name type="synonym">Medicago tribuloides</name>
    <dbReference type="NCBI Taxonomy" id="3880"/>
    <lineage>
        <taxon>Eukaryota</taxon>
        <taxon>Viridiplantae</taxon>
        <taxon>Streptophyta</taxon>
        <taxon>Embryophyta</taxon>
        <taxon>Tracheophyta</taxon>
        <taxon>Spermatophyta</taxon>
        <taxon>Magnoliopsida</taxon>
        <taxon>eudicotyledons</taxon>
        <taxon>Gunneridae</taxon>
        <taxon>Pentapetalae</taxon>
        <taxon>rosids</taxon>
        <taxon>fabids</taxon>
        <taxon>Fabales</taxon>
        <taxon>Fabaceae</taxon>
        <taxon>Papilionoideae</taxon>
        <taxon>50 kb inversion clade</taxon>
        <taxon>NPAAA clade</taxon>
        <taxon>Hologalegina</taxon>
        <taxon>IRL clade</taxon>
        <taxon>Trifolieae</taxon>
        <taxon>Medicago</taxon>
    </lineage>
</organism>
<comment type="caution">
    <text evidence="1">The sequence shown here is derived from an EMBL/GenBank/DDBJ whole genome shotgun (WGS) entry which is preliminary data.</text>
</comment>
<sequence length="50" mass="5698">MLSSIRRQANRAGFTVGIKRSSIQNPMLELMCERSGDHKVSKKRLKHEAT</sequence>
<dbReference type="EMBL" id="PSQE01000002">
    <property type="protein sequence ID" value="RHN74822.1"/>
    <property type="molecule type" value="Genomic_DNA"/>
</dbReference>
<evidence type="ECO:0000313" key="1">
    <source>
        <dbReference type="EMBL" id="RHN74822.1"/>
    </source>
</evidence>
<protein>
    <submittedName>
        <fullName evidence="1">Uncharacterized protein</fullName>
    </submittedName>
</protein>
<name>A0A396JBZ8_MEDTR</name>
<dbReference type="Proteomes" id="UP000265566">
    <property type="component" value="Chromosome 2"/>
</dbReference>
<reference evidence="1" key="1">
    <citation type="journal article" date="2018" name="Nat. Plants">
        <title>Whole-genome landscape of Medicago truncatula symbiotic genes.</title>
        <authorList>
            <person name="Pecrix Y."/>
            <person name="Gamas P."/>
            <person name="Carrere S."/>
        </authorList>
    </citation>
    <scope>NUCLEOTIDE SEQUENCE</scope>
    <source>
        <tissue evidence="1">Leaves</tissue>
    </source>
</reference>
<proteinExistence type="predicted"/>
<accession>A0A396JBZ8</accession>
<dbReference type="AlphaFoldDB" id="A0A396JBZ8"/>
<gene>
    <name evidence="1" type="ORF">MtrunA17_Chr2g0314481</name>
</gene>
<dbReference type="Gramene" id="rna10942">
    <property type="protein sequence ID" value="RHN74822.1"/>
    <property type="gene ID" value="gene10942"/>
</dbReference>